<dbReference type="PANTHER" id="PTHR47966:SF51">
    <property type="entry name" value="BETA-SITE APP-CLEAVING ENZYME, ISOFORM A-RELATED"/>
    <property type="match status" value="1"/>
</dbReference>
<keyword evidence="2" id="KW-0732">Signal</keyword>
<reference evidence="4 5" key="1">
    <citation type="journal article" date="2012" name="Science">
        <title>The Paleozoic origin of enzymatic lignin decomposition reconstructed from 31 fungal genomes.</title>
        <authorList>
            <person name="Floudas D."/>
            <person name="Binder M."/>
            <person name="Riley R."/>
            <person name="Barry K."/>
            <person name="Blanchette R.A."/>
            <person name="Henrissat B."/>
            <person name="Martinez A.T."/>
            <person name="Otillar R."/>
            <person name="Spatafora J.W."/>
            <person name="Yadav J.S."/>
            <person name="Aerts A."/>
            <person name="Benoit I."/>
            <person name="Boyd A."/>
            <person name="Carlson A."/>
            <person name="Copeland A."/>
            <person name="Coutinho P.M."/>
            <person name="de Vries R.P."/>
            <person name="Ferreira P."/>
            <person name="Findley K."/>
            <person name="Foster B."/>
            <person name="Gaskell J."/>
            <person name="Glotzer D."/>
            <person name="Gorecki P."/>
            <person name="Heitman J."/>
            <person name="Hesse C."/>
            <person name="Hori C."/>
            <person name="Igarashi K."/>
            <person name="Jurgens J.A."/>
            <person name="Kallen N."/>
            <person name="Kersten P."/>
            <person name="Kohler A."/>
            <person name="Kuees U."/>
            <person name="Kumar T.K.A."/>
            <person name="Kuo A."/>
            <person name="LaButti K."/>
            <person name="Larrondo L.F."/>
            <person name="Lindquist E."/>
            <person name="Ling A."/>
            <person name="Lombard V."/>
            <person name="Lucas S."/>
            <person name="Lundell T."/>
            <person name="Martin R."/>
            <person name="McLaughlin D.J."/>
            <person name="Morgenstern I."/>
            <person name="Morin E."/>
            <person name="Murat C."/>
            <person name="Nagy L.G."/>
            <person name="Nolan M."/>
            <person name="Ohm R.A."/>
            <person name="Patyshakuliyeva A."/>
            <person name="Rokas A."/>
            <person name="Ruiz-Duenas F.J."/>
            <person name="Sabat G."/>
            <person name="Salamov A."/>
            <person name="Samejima M."/>
            <person name="Schmutz J."/>
            <person name="Slot J.C."/>
            <person name="St John F."/>
            <person name="Stenlid J."/>
            <person name="Sun H."/>
            <person name="Sun S."/>
            <person name="Syed K."/>
            <person name="Tsang A."/>
            <person name="Wiebenga A."/>
            <person name="Young D."/>
            <person name="Pisabarro A."/>
            <person name="Eastwood D.C."/>
            <person name="Martin F."/>
            <person name="Cullen D."/>
            <person name="Grigoriev I.V."/>
            <person name="Hibbett D.S."/>
        </authorList>
    </citation>
    <scope>NUCLEOTIDE SEQUENCE [LARGE SCALE GENOMIC DNA]</scope>
    <source>
        <strain evidence="4 5">MD-104</strain>
    </source>
</reference>
<dbReference type="Proteomes" id="UP000218811">
    <property type="component" value="Unassembled WGS sequence"/>
</dbReference>
<dbReference type="PANTHER" id="PTHR47966">
    <property type="entry name" value="BETA-SITE APP-CLEAVING ENZYME, ISOFORM A-RELATED"/>
    <property type="match status" value="1"/>
</dbReference>
<dbReference type="STRING" id="742152.A0A2H3JQB3"/>
<dbReference type="PRINTS" id="PR00792">
    <property type="entry name" value="PEPSIN"/>
</dbReference>
<dbReference type="GO" id="GO:0006508">
    <property type="term" value="P:proteolysis"/>
    <property type="evidence" value="ECO:0007669"/>
    <property type="project" value="UniProtKB-KW"/>
</dbReference>
<evidence type="ECO:0000256" key="2">
    <source>
        <dbReference type="SAM" id="SignalP"/>
    </source>
</evidence>
<feature type="signal peptide" evidence="2">
    <location>
        <begin position="1"/>
        <end position="26"/>
    </location>
</feature>
<dbReference type="EMBL" id="KB468124">
    <property type="protein sequence ID" value="PCH42093.1"/>
    <property type="molecule type" value="Genomic_DNA"/>
</dbReference>
<sequence>MFPTSETSLRAAVILGLLAASPQGFAISTLKVPLKSTIAPKMANLFNASAPLTNAALKVVATVQAGDNQTFSDVLVDTGSAILWVGGQQKYIPGADTRVINETFSVGYGAGGVNGTAYLDRVTVGEATVSSQIIGSAGYMEGFSLVEPIDGIIGLGPSGSNYGEVSGHNTTRTFVENLVAEGTISHPVFGIYVSPLSESGIPEGTGEITFGGVDQSRISGDITWLPQNDPVDFHWEFNASSFSWGDKVLATGPIYSRTDTGVLPIAVPYDAFFAILDDVPGASLDESSAIAGSITLPANVTVDSLPAMEIGIGNLNFTIPASKYIVPTSLHTTLNITDNLVHTWIMSGGPGAFDLGQKFLENAYSAYDMENHLVGFAYLA</sequence>
<feature type="domain" description="Peptidase A1" evidence="3">
    <location>
        <begin position="59"/>
        <end position="377"/>
    </location>
</feature>
<evidence type="ECO:0000259" key="3">
    <source>
        <dbReference type="PROSITE" id="PS51767"/>
    </source>
</evidence>
<dbReference type="InterPro" id="IPR001461">
    <property type="entry name" value="Aspartic_peptidase_A1"/>
</dbReference>
<dbReference type="PROSITE" id="PS51767">
    <property type="entry name" value="PEPTIDASE_A1"/>
    <property type="match status" value="1"/>
</dbReference>
<keyword evidence="4" id="KW-0645">Protease</keyword>
<organism evidence="4 5">
    <name type="scientific">Wolfiporia cocos (strain MD-104)</name>
    <name type="common">Brown rot fungus</name>
    <dbReference type="NCBI Taxonomy" id="742152"/>
    <lineage>
        <taxon>Eukaryota</taxon>
        <taxon>Fungi</taxon>
        <taxon>Dikarya</taxon>
        <taxon>Basidiomycota</taxon>
        <taxon>Agaricomycotina</taxon>
        <taxon>Agaricomycetes</taxon>
        <taxon>Polyporales</taxon>
        <taxon>Phaeolaceae</taxon>
        <taxon>Wolfiporia</taxon>
    </lineage>
</organism>
<dbReference type="InterPro" id="IPR021109">
    <property type="entry name" value="Peptidase_aspartic_dom_sf"/>
</dbReference>
<dbReference type="InterPro" id="IPR034164">
    <property type="entry name" value="Pepsin-like_dom"/>
</dbReference>
<dbReference type="OrthoDB" id="660550at2759"/>
<keyword evidence="4" id="KW-0378">Hydrolase</keyword>
<dbReference type="AlphaFoldDB" id="A0A2H3JQB3"/>
<evidence type="ECO:0000313" key="5">
    <source>
        <dbReference type="Proteomes" id="UP000218811"/>
    </source>
</evidence>
<comment type="similarity">
    <text evidence="1">Belongs to the peptidase A1 family.</text>
</comment>
<dbReference type="Gene3D" id="2.40.70.10">
    <property type="entry name" value="Acid Proteases"/>
    <property type="match status" value="2"/>
</dbReference>
<dbReference type="OMA" id="MFGQKWL"/>
<feature type="chain" id="PRO_5013608236" evidence="2">
    <location>
        <begin position="27"/>
        <end position="380"/>
    </location>
</feature>
<proteinExistence type="inferred from homology"/>
<keyword evidence="5" id="KW-1185">Reference proteome</keyword>
<protein>
    <submittedName>
        <fullName evidence="4">Acid protease</fullName>
    </submittedName>
</protein>
<evidence type="ECO:0000313" key="4">
    <source>
        <dbReference type="EMBL" id="PCH42093.1"/>
    </source>
</evidence>
<name>A0A2H3JQB3_WOLCO</name>
<gene>
    <name evidence="4" type="ORF">WOLCODRAFT_25124</name>
</gene>
<dbReference type="Pfam" id="PF00026">
    <property type="entry name" value="Asp"/>
    <property type="match status" value="1"/>
</dbReference>
<dbReference type="GO" id="GO:0004190">
    <property type="term" value="F:aspartic-type endopeptidase activity"/>
    <property type="evidence" value="ECO:0007669"/>
    <property type="project" value="InterPro"/>
</dbReference>
<dbReference type="SUPFAM" id="SSF50630">
    <property type="entry name" value="Acid proteases"/>
    <property type="match status" value="1"/>
</dbReference>
<accession>A0A2H3JQB3</accession>
<dbReference type="InterPro" id="IPR033121">
    <property type="entry name" value="PEPTIDASE_A1"/>
</dbReference>
<evidence type="ECO:0000256" key="1">
    <source>
        <dbReference type="ARBA" id="ARBA00007447"/>
    </source>
</evidence>
<dbReference type="CDD" id="cd05471">
    <property type="entry name" value="pepsin_like"/>
    <property type="match status" value="1"/>
</dbReference>